<accession>A0ABD7D577</accession>
<evidence type="ECO:0000313" key="3">
    <source>
        <dbReference type="EMBL" id="QRV36439.1"/>
    </source>
</evidence>
<evidence type="ECO:0000256" key="1">
    <source>
        <dbReference type="SAM" id="MobiDB-lite"/>
    </source>
</evidence>
<feature type="transmembrane region" description="Helical" evidence="2">
    <location>
        <begin position="223"/>
        <end position="241"/>
    </location>
</feature>
<feature type="region of interest" description="Disordered" evidence="1">
    <location>
        <begin position="442"/>
        <end position="493"/>
    </location>
</feature>
<evidence type="ECO:0000313" key="4">
    <source>
        <dbReference type="EMBL" id="QRV41295.1"/>
    </source>
</evidence>
<feature type="compositionally biased region" description="Gly residues" evidence="1">
    <location>
        <begin position="35"/>
        <end position="47"/>
    </location>
</feature>
<dbReference type="PANTHER" id="PTHR30199">
    <property type="entry name" value="MFS FAMILY TRANSPORTER, PREDICTED SUBSTRATE BENZOATE"/>
    <property type="match status" value="1"/>
</dbReference>
<feature type="transmembrane region" description="Helical" evidence="2">
    <location>
        <begin position="343"/>
        <end position="367"/>
    </location>
</feature>
<dbReference type="Proteomes" id="UP000598054">
    <property type="component" value="Chromosome"/>
</dbReference>
<dbReference type="InterPro" id="IPR004711">
    <property type="entry name" value="Benzoate_Transporter"/>
</dbReference>
<feature type="transmembrane region" description="Helical" evidence="2">
    <location>
        <begin position="63"/>
        <end position="89"/>
    </location>
</feature>
<feature type="transmembrane region" description="Helical" evidence="2">
    <location>
        <begin position="175"/>
        <end position="191"/>
    </location>
</feature>
<keyword evidence="5" id="KW-1185">Reference proteome</keyword>
<protein>
    <submittedName>
        <fullName evidence="3">Benzoate/H(+) symporter BenE family transporter</fullName>
    </submittedName>
</protein>
<reference evidence="5 6" key="1">
    <citation type="submission" date="2021-02" db="EMBL/GenBank/DDBJ databases">
        <title>FDA dAtabase for Regulatory Grade micrObial Sequences (FDA-ARGOS): Supporting development and validation of Infectious Disease Dx tests.</title>
        <authorList>
            <person name="Sproer C."/>
            <person name="Gronow S."/>
            <person name="Severitt S."/>
            <person name="Schroder I."/>
            <person name="Tallon L."/>
            <person name="Sadzewicz L."/>
            <person name="Zhao X."/>
            <person name="Boylan J."/>
            <person name="Ott S."/>
            <person name="Bowen H."/>
            <person name="Vavikolanu K."/>
            <person name="Mehta A."/>
            <person name="Aluvathingal J."/>
            <person name="Nadendla S."/>
            <person name="Lowell S."/>
            <person name="Myers T."/>
            <person name="Yan Y."/>
            <person name="Sichtig H."/>
        </authorList>
    </citation>
    <scope>NUCLEOTIDE SEQUENCE [LARGE SCALE GENOMIC DNA]</scope>
    <source>
        <strain evidence="4 5">FDAARGOS_1211</strain>
        <strain evidence="3 6">FDAARGOS_1212</strain>
    </source>
</reference>
<keyword evidence="2" id="KW-1133">Transmembrane helix</keyword>
<feature type="transmembrane region" description="Helical" evidence="2">
    <location>
        <begin position="415"/>
        <end position="437"/>
    </location>
</feature>
<feature type="transmembrane region" description="Helical" evidence="2">
    <location>
        <begin position="300"/>
        <end position="323"/>
    </location>
</feature>
<keyword evidence="2" id="KW-0812">Transmembrane</keyword>
<dbReference type="Proteomes" id="UP000623926">
    <property type="component" value="Chromosome"/>
</dbReference>
<feature type="transmembrane region" description="Helical" evidence="2">
    <location>
        <begin position="374"/>
        <end position="395"/>
    </location>
</feature>
<name>A0ABD7D577_9ACTN</name>
<proteinExistence type="predicted"/>
<dbReference type="RefSeq" id="WP_078580828.1">
    <property type="nucleotide sequence ID" value="NZ_CP070242.1"/>
</dbReference>
<evidence type="ECO:0000313" key="6">
    <source>
        <dbReference type="Proteomes" id="UP000623926"/>
    </source>
</evidence>
<organism evidence="3 6">
    <name type="scientific">Streptomyces californicus</name>
    <dbReference type="NCBI Taxonomy" id="67351"/>
    <lineage>
        <taxon>Bacteria</taxon>
        <taxon>Bacillati</taxon>
        <taxon>Actinomycetota</taxon>
        <taxon>Actinomycetes</taxon>
        <taxon>Kitasatosporales</taxon>
        <taxon>Streptomycetaceae</taxon>
        <taxon>Streptomyces</taxon>
    </lineage>
</organism>
<dbReference type="NCBIfam" id="TIGR00843">
    <property type="entry name" value="benE"/>
    <property type="match status" value="1"/>
</dbReference>
<dbReference type="AlphaFoldDB" id="A0ABD7D577"/>
<keyword evidence="2" id="KW-0472">Membrane</keyword>
<feature type="transmembrane region" description="Helical" evidence="2">
    <location>
        <begin position="261"/>
        <end position="279"/>
    </location>
</feature>
<feature type="region of interest" description="Disordered" evidence="1">
    <location>
        <begin position="1"/>
        <end position="53"/>
    </location>
</feature>
<dbReference type="GeneID" id="63980162"/>
<dbReference type="Pfam" id="PF03594">
    <property type="entry name" value="BenE"/>
    <property type="match status" value="1"/>
</dbReference>
<dbReference type="EMBL" id="CP070249">
    <property type="protein sequence ID" value="QRV41295.1"/>
    <property type="molecule type" value="Genomic_DNA"/>
</dbReference>
<sequence>MATAEQGAGRDTTDEAPGTTASHPAPEPAADAHHGGGPVEEPGGAGSGPPAAPRRRLLADASLSAVLAGLITVVVSCSGPLLVVLAAAAAGRLTDAQTASWVWAACVGSGVTCAVLSWWTRMPVITAFSTPGAAVLVGSLGDYTYPEAVGAFLVSGVLMALTGLTGVFGQIMRRVPPGIVAAMLAGVLFSFGVDLFAALDGAPLPVLAALATYLAVKQRSPRYAVAWALVAAVLATAVAPGLHAPSVAVGLTLPVFTAPEFTVSAVVGLAVPLAVVTMVSQNAPGLGVLAACGYRPNDRLLITATGLASTALAPLGGHAVNLAAITAAISTGEESHRDPDRRYVAGLACGVFYLLAGVGGAALVGLFAVLPPQLIAVIAGVALLATFSSSLAQAVADERGRDAAVVTFLTTASGVTLGGIGSACWGLVLGLVTHLALNARRDRRDRDSRNDRDDRDTRRDRDDQSDRDDRDTRGDRDDRDDRDRARQDREKTA</sequence>
<feature type="transmembrane region" description="Helical" evidence="2">
    <location>
        <begin position="148"/>
        <end position="168"/>
    </location>
</feature>
<gene>
    <name evidence="4" type="ORF">I6J41_11500</name>
    <name evidence="3" type="ORF">I6J42_22085</name>
</gene>
<dbReference type="PANTHER" id="PTHR30199:SF0">
    <property type="entry name" value="INNER MEMBRANE PROTEIN YDCO"/>
    <property type="match status" value="1"/>
</dbReference>
<evidence type="ECO:0000256" key="2">
    <source>
        <dbReference type="SAM" id="Phobius"/>
    </source>
</evidence>
<evidence type="ECO:0000313" key="5">
    <source>
        <dbReference type="Proteomes" id="UP000598054"/>
    </source>
</evidence>
<dbReference type="EMBL" id="CP070245">
    <property type="protein sequence ID" value="QRV36439.1"/>
    <property type="molecule type" value="Genomic_DNA"/>
</dbReference>
<feature type="transmembrane region" description="Helical" evidence="2">
    <location>
        <begin position="197"/>
        <end position="216"/>
    </location>
</feature>
<feature type="transmembrane region" description="Helical" evidence="2">
    <location>
        <begin position="101"/>
        <end position="119"/>
    </location>
</feature>